<proteinExistence type="predicted"/>
<reference evidence="1 2" key="1">
    <citation type="journal article" date="2013" name="Genome Announc.">
        <title>Draft Genome Sequence of the Aeromonas diversa Type Strain.</title>
        <authorList>
            <person name="Farfan M."/>
            <person name="Spataro N."/>
            <person name="Sanglas A."/>
            <person name="Albarral V."/>
            <person name="Loren J.G."/>
            <person name="Bosch E."/>
            <person name="Fuste M.C."/>
        </authorList>
    </citation>
    <scope>NUCLEOTIDE SEQUENCE [LARGE SCALE GENOMIC DNA]</scope>
    <source>
        <strain evidence="1 2">2478-85</strain>
    </source>
</reference>
<dbReference type="RefSeq" id="WP_005345934.1">
    <property type="nucleotide sequence ID" value="NZ_APVG01000001.1"/>
</dbReference>
<protein>
    <recommendedName>
        <fullName evidence="3">DUF5363 family protein</fullName>
    </recommendedName>
</protein>
<evidence type="ECO:0008006" key="3">
    <source>
        <dbReference type="Google" id="ProtNLM"/>
    </source>
</evidence>
<sequence>MLAMMRRWLARYDAWCARWGLTLENRRCCVPQRHEAKADREVKK</sequence>
<dbReference type="Proteomes" id="UP000023775">
    <property type="component" value="Unassembled WGS sequence"/>
</dbReference>
<dbReference type="PATRIC" id="fig|1268237.3.peg.176"/>
<name>N9U684_9GAMM</name>
<comment type="caution">
    <text evidence="1">The sequence shown here is derived from an EMBL/GenBank/DDBJ whole genome shotgun (WGS) entry which is preliminary data.</text>
</comment>
<keyword evidence="2" id="KW-1185">Reference proteome</keyword>
<evidence type="ECO:0000313" key="1">
    <source>
        <dbReference type="EMBL" id="ENY73955.1"/>
    </source>
</evidence>
<evidence type="ECO:0000313" key="2">
    <source>
        <dbReference type="Proteomes" id="UP000023775"/>
    </source>
</evidence>
<dbReference type="EMBL" id="APVG01000001">
    <property type="protein sequence ID" value="ENY73955.1"/>
    <property type="molecule type" value="Genomic_DNA"/>
</dbReference>
<gene>
    <name evidence="1" type="ORF">G114_00885</name>
</gene>
<organism evidence="1 2">
    <name type="scientific">Aeromonas diversa CDC 2478-85</name>
    <dbReference type="NCBI Taxonomy" id="1268237"/>
    <lineage>
        <taxon>Bacteria</taxon>
        <taxon>Pseudomonadati</taxon>
        <taxon>Pseudomonadota</taxon>
        <taxon>Gammaproteobacteria</taxon>
        <taxon>Aeromonadales</taxon>
        <taxon>Aeromonadaceae</taxon>
        <taxon>Aeromonas</taxon>
    </lineage>
</organism>
<dbReference type="AlphaFoldDB" id="N9U684"/>
<accession>N9U684</accession>